<feature type="region of interest" description="Disordered" evidence="1">
    <location>
        <begin position="14"/>
        <end position="40"/>
    </location>
</feature>
<keyword evidence="4" id="KW-1185">Reference proteome</keyword>
<dbReference type="Pfam" id="PF00078">
    <property type="entry name" value="RVT_1"/>
    <property type="match status" value="1"/>
</dbReference>
<dbReference type="Proteomes" id="UP000792457">
    <property type="component" value="Unassembled WGS sequence"/>
</dbReference>
<proteinExistence type="predicted"/>
<dbReference type="InterPro" id="IPR000477">
    <property type="entry name" value="RT_dom"/>
</dbReference>
<accession>A0A8K0PD44</accession>
<evidence type="ECO:0000313" key="4">
    <source>
        <dbReference type="Proteomes" id="UP000792457"/>
    </source>
</evidence>
<reference evidence="3" key="1">
    <citation type="submission" date="2013-04" db="EMBL/GenBank/DDBJ databases">
        <authorList>
            <person name="Qu J."/>
            <person name="Murali S.C."/>
            <person name="Bandaranaike D."/>
            <person name="Bellair M."/>
            <person name="Blankenburg K."/>
            <person name="Chao H."/>
            <person name="Dinh H."/>
            <person name="Doddapaneni H."/>
            <person name="Downs B."/>
            <person name="Dugan-Rocha S."/>
            <person name="Elkadiri S."/>
            <person name="Gnanaolivu R.D."/>
            <person name="Hernandez B."/>
            <person name="Javaid M."/>
            <person name="Jayaseelan J.C."/>
            <person name="Lee S."/>
            <person name="Li M."/>
            <person name="Ming W."/>
            <person name="Munidasa M."/>
            <person name="Muniz J."/>
            <person name="Nguyen L."/>
            <person name="Ongeri F."/>
            <person name="Osuji N."/>
            <person name="Pu L.-L."/>
            <person name="Puazo M."/>
            <person name="Qu C."/>
            <person name="Quiroz J."/>
            <person name="Raj R."/>
            <person name="Weissenberger G."/>
            <person name="Xin Y."/>
            <person name="Zou X."/>
            <person name="Han Y."/>
            <person name="Richards S."/>
            <person name="Worley K."/>
            <person name="Muzny D."/>
            <person name="Gibbs R."/>
        </authorList>
    </citation>
    <scope>NUCLEOTIDE SEQUENCE</scope>
    <source>
        <strain evidence="3">Sampled in the wild</strain>
    </source>
</reference>
<comment type="caution">
    <text evidence="3">The sequence shown here is derived from an EMBL/GenBank/DDBJ whole genome shotgun (WGS) entry which is preliminary data.</text>
</comment>
<dbReference type="SUPFAM" id="SSF56672">
    <property type="entry name" value="DNA/RNA polymerases"/>
    <property type="match status" value="1"/>
</dbReference>
<dbReference type="AlphaFoldDB" id="A0A8K0PD44"/>
<evidence type="ECO:0000259" key="2">
    <source>
        <dbReference type="Pfam" id="PF00078"/>
    </source>
</evidence>
<sequence>MYVRGLNVAPHARAFKQSSKETRVQKPDPRGHRTSEKQKQLNSNEIEISIASLGKRKAPGIDSINAEILQKALEHFKEPIVRMYNRCFKKEIFPEQWKIGVVKVILKNADKDPSKIKSYRPICLLSVLGKAYEKMILKKLQDSIKITEEINQFGFTRNKSTIDVLTFVQNRIGMHQCKYVLGIFVDIKECSCFEIVWKGEEFEEIAGNLESSMGRVVGLPLKPYQKAHLIRTHILPTFLYHLSVGPPGPWRLNQLDRRLLMKFREIYHLPHCTTSAIIHARKRDRGLGFPIGEECDPDLSHEIHLEA</sequence>
<feature type="domain" description="Reverse transcriptase" evidence="2">
    <location>
        <begin position="113"/>
        <end position="204"/>
    </location>
</feature>
<evidence type="ECO:0000256" key="1">
    <source>
        <dbReference type="SAM" id="MobiDB-lite"/>
    </source>
</evidence>
<protein>
    <recommendedName>
        <fullName evidence="2">Reverse transcriptase domain-containing protein</fullName>
    </recommendedName>
</protein>
<dbReference type="OrthoDB" id="6778023at2759"/>
<reference evidence="3" key="2">
    <citation type="submission" date="2017-10" db="EMBL/GenBank/DDBJ databases">
        <title>Ladona fulva Genome sequencing and assembly.</title>
        <authorList>
            <person name="Murali S."/>
            <person name="Richards S."/>
            <person name="Bandaranaike D."/>
            <person name="Bellair M."/>
            <person name="Blankenburg K."/>
            <person name="Chao H."/>
            <person name="Dinh H."/>
            <person name="Doddapaneni H."/>
            <person name="Dugan-Rocha S."/>
            <person name="Elkadiri S."/>
            <person name="Gnanaolivu R."/>
            <person name="Hernandez B."/>
            <person name="Skinner E."/>
            <person name="Javaid M."/>
            <person name="Lee S."/>
            <person name="Li M."/>
            <person name="Ming W."/>
            <person name="Munidasa M."/>
            <person name="Muniz J."/>
            <person name="Nguyen L."/>
            <person name="Hughes D."/>
            <person name="Osuji N."/>
            <person name="Pu L.-L."/>
            <person name="Puazo M."/>
            <person name="Qu C."/>
            <person name="Quiroz J."/>
            <person name="Raj R."/>
            <person name="Weissenberger G."/>
            <person name="Xin Y."/>
            <person name="Zou X."/>
            <person name="Han Y."/>
            <person name="Worley K."/>
            <person name="Muzny D."/>
            <person name="Gibbs R."/>
        </authorList>
    </citation>
    <scope>NUCLEOTIDE SEQUENCE</scope>
    <source>
        <strain evidence="3">Sampled in the wild</strain>
    </source>
</reference>
<organism evidence="3 4">
    <name type="scientific">Ladona fulva</name>
    <name type="common">Scarce chaser dragonfly</name>
    <name type="synonym">Libellula fulva</name>
    <dbReference type="NCBI Taxonomy" id="123851"/>
    <lineage>
        <taxon>Eukaryota</taxon>
        <taxon>Metazoa</taxon>
        <taxon>Ecdysozoa</taxon>
        <taxon>Arthropoda</taxon>
        <taxon>Hexapoda</taxon>
        <taxon>Insecta</taxon>
        <taxon>Pterygota</taxon>
        <taxon>Palaeoptera</taxon>
        <taxon>Odonata</taxon>
        <taxon>Epiprocta</taxon>
        <taxon>Anisoptera</taxon>
        <taxon>Libelluloidea</taxon>
        <taxon>Libellulidae</taxon>
        <taxon>Ladona</taxon>
    </lineage>
</organism>
<dbReference type="PANTHER" id="PTHR19446">
    <property type="entry name" value="REVERSE TRANSCRIPTASES"/>
    <property type="match status" value="1"/>
</dbReference>
<dbReference type="InterPro" id="IPR043502">
    <property type="entry name" value="DNA/RNA_pol_sf"/>
</dbReference>
<dbReference type="EMBL" id="KZ309488">
    <property type="protein sequence ID" value="KAG8239029.1"/>
    <property type="molecule type" value="Genomic_DNA"/>
</dbReference>
<feature type="compositionally biased region" description="Basic and acidic residues" evidence="1">
    <location>
        <begin position="18"/>
        <end position="39"/>
    </location>
</feature>
<dbReference type="GO" id="GO:0071897">
    <property type="term" value="P:DNA biosynthetic process"/>
    <property type="evidence" value="ECO:0007669"/>
    <property type="project" value="UniProtKB-ARBA"/>
</dbReference>
<evidence type="ECO:0000313" key="3">
    <source>
        <dbReference type="EMBL" id="KAG8239029.1"/>
    </source>
</evidence>
<name>A0A8K0PD44_LADFU</name>
<gene>
    <name evidence="3" type="ORF">J437_LFUL018666</name>
</gene>